<evidence type="ECO:0008006" key="3">
    <source>
        <dbReference type="Google" id="ProtNLM"/>
    </source>
</evidence>
<reference evidence="1" key="1">
    <citation type="journal article" date="2023" name="IScience">
        <title>Live-bearing cockroach genome reveals convergent evolutionary mechanisms linked to viviparity in insects and beyond.</title>
        <authorList>
            <person name="Fouks B."/>
            <person name="Harrison M.C."/>
            <person name="Mikhailova A.A."/>
            <person name="Marchal E."/>
            <person name="English S."/>
            <person name="Carruthers M."/>
            <person name="Jennings E.C."/>
            <person name="Chiamaka E.L."/>
            <person name="Frigard R.A."/>
            <person name="Pippel M."/>
            <person name="Attardo G.M."/>
            <person name="Benoit J.B."/>
            <person name="Bornberg-Bauer E."/>
            <person name="Tobe S.S."/>
        </authorList>
    </citation>
    <scope>NUCLEOTIDE SEQUENCE</scope>
    <source>
        <strain evidence="1">Stay&amp;Tobe</strain>
    </source>
</reference>
<comment type="caution">
    <text evidence="1">The sequence shown here is derived from an EMBL/GenBank/DDBJ whole genome shotgun (WGS) entry which is preliminary data.</text>
</comment>
<gene>
    <name evidence="1" type="ORF">L9F63_011456</name>
</gene>
<dbReference type="Proteomes" id="UP001233999">
    <property type="component" value="Unassembled WGS sequence"/>
</dbReference>
<name>A0AAD8AFE5_DIPPU</name>
<dbReference type="AlphaFoldDB" id="A0AAD8AFE5"/>
<accession>A0AAD8AFE5</accession>
<organism evidence="1 2">
    <name type="scientific">Diploptera punctata</name>
    <name type="common">Pacific beetle cockroach</name>
    <dbReference type="NCBI Taxonomy" id="6984"/>
    <lineage>
        <taxon>Eukaryota</taxon>
        <taxon>Metazoa</taxon>
        <taxon>Ecdysozoa</taxon>
        <taxon>Arthropoda</taxon>
        <taxon>Hexapoda</taxon>
        <taxon>Insecta</taxon>
        <taxon>Pterygota</taxon>
        <taxon>Neoptera</taxon>
        <taxon>Polyneoptera</taxon>
        <taxon>Dictyoptera</taxon>
        <taxon>Blattodea</taxon>
        <taxon>Blaberoidea</taxon>
        <taxon>Blaberidae</taxon>
        <taxon>Diplopterinae</taxon>
        <taxon>Diploptera</taxon>
    </lineage>
</organism>
<reference evidence="1" key="2">
    <citation type="submission" date="2023-05" db="EMBL/GenBank/DDBJ databases">
        <authorList>
            <person name="Fouks B."/>
        </authorList>
    </citation>
    <scope>NUCLEOTIDE SEQUENCE</scope>
    <source>
        <strain evidence="1">Stay&amp;Tobe</strain>
        <tissue evidence="1">Testes</tissue>
    </source>
</reference>
<protein>
    <recommendedName>
        <fullName evidence="3">Transposase</fullName>
    </recommendedName>
</protein>
<proteinExistence type="predicted"/>
<evidence type="ECO:0000313" key="1">
    <source>
        <dbReference type="EMBL" id="KAJ9597690.1"/>
    </source>
</evidence>
<keyword evidence="2" id="KW-1185">Reference proteome</keyword>
<sequence>MLECESSGQERARRSNQSVCCFCYTPTRVALIMPKQIDPFWEGYITALFDANYSYSAIIEACKKRNFMVSKCGISSVLNKKGKGRLGLITKGKKRANPRPATTRTPDVIRKLKVLISGGNPATQSVIANRLGISLKTVNTIINKDLNMEKRHKSKVHKLLPRHIAEYRTDSRKL</sequence>
<evidence type="ECO:0000313" key="2">
    <source>
        <dbReference type="Proteomes" id="UP001233999"/>
    </source>
</evidence>
<dbReference type="EMBL" id="JASPKZ010001590">
    <property type="protein sequence ID" value="KAJ9597690.1"/>
    <property type="molecule type" value="Genomic_DNA"/>
</dbReference>